<organism evidence="5 6">
    <name type="scientific">Spirochaeta isovalerica</name>
    <dbReference type="NCBI Taxonomy" id="150"/>
    <lineage>
        <taxon>Bacteria</taxon>
        <taxon>Pseudomonadati</taxon>
        <taxon>Spirochaetota</taxon>
        <taxon>Spirochaetia</taxon>
        <taxon>Spirochaetales</taxon>
        <taxon>Spirochaetaceae</taxon>
        <taxon>Spirochaeta</taxon>
    </lineage>
</organism>
<gene>
    <name evidence="5" type="ORF">HNR50_002752</name>
</gene>
<dbReference type="PROSITE" id="PS50932">
    <property type="entry name" value="HTH_LACI_2"/>
    <property type="match status" value="1"/>
</dbReference>
<dbReference type="Gene3D" id="1.10.260.40">
    <property type="entry name" value="lambda repressor-like DNA-binding domains"/>
    <property type="match status" value="1"/>
</dbReference>
<dbReference type="InterPro" id="IPR028082">
    <property type="entry name" value="Peripla_BP_I"/>
</dbReference>
<keyword evidence="6" id="KW-1185">Reference proteome</keyword>
<evidence type="ECO:0000256" key="3">
    <source>
        <dbReference type="ARBA" id="ARBA00023163"/>
    </source>
</evidence>
<sequence>MAVTIKDVADRAGVSPSTVSRVIHNNPKISEETKLIVNKAMEDLKYHPNAVARSLANSSTQTIGLILPNSSDDLFTRPFFIEAMRGISIYAQNQNYNLMYCFSNSEEEEVEFIRNYINSGWVDGIVLFTARKDDKCISYLQRREFPFVVIGEPENGDEILWVDNDNVQSMYNVTSYLVEKGFRRIGLITGPDQFAVTRNRREGYRQALISRKIDIVESLIKTGDSFSEETGYQCMKELLSLKNPPEAIAAADDYLAFGAMKAMDESGKQLPIIGFNNSPRADFLTPSLSSVDINPVLLGENAVQLLIKSLQNKVLPFKNVIVGTRLIERESTSSY</sequence>
<dbReference type="PANTHER" id="PTHR30146:SF109">
    <property type="entry name" value="HTH-TYPE TRANSCRIPTIONAL REGULATOR GALS"/>
    <property type="match status" value="1"/>
</dbReference>
<name>A0A841RE10_9SPIO</name>
<dbReference type="PRINTS" id="PR00036">
    <property type="entry name" value="HTHLACI"/>
</dbReference>
<dbReference type="CDD" id="cd01392">
    <property type="entry name" value="HTH_LacI"/>
    <property type="match status" value="1"/>
</dbReference>
<dbReference type="InterPro" id="IPR010982">
    <property type="entry name" value="Lambda_DNA-bd_dom_sf"/>
</dbReference>
<evidence type="ECO:0000313" key="6">
    <source>
        <dbReference type="Proteomes" id="UP000587760"/>
    </source>
</evidence>
<dbReference type="CDD" id="cd06294">
    <property type="entry name" value="PBP1_MalR-like"/>
    <property type="match status" value="1"/>
</dbReference>
<keyword evidence="3" id="KW-0804">Transcription</keyword>
<dbReference type="SUPFAM" id="SSF53822">
    <property type="entry name" value="Periplasmic binding protein-like I"/>
    <property type="match status" value="1"/>
</dbReference>
<dbReference type="Proteomes" id="UP000587760">
    <property type="component" value="Unassembled WGS sequence"/>
</dbReference>
<evidence type="ECO:0000313" key="5">
    <source>
        <dbReference type="EMBL" id="MBB6481079.1"/>
    </source>
</evidence>
<dbReference type="RefSeq" id="WP_184747325.1">
    <property type="nucleotide sequence ID" value="NZ_JACHGJ010000005.1"/>
</dbReference>
<dbReference type="Gene3D" id="3.40.50.2300">
    <property type="match status" value="2"/>
</dbReference>
<dbReference type="EMBL" id="JACHGJ010000005">
    <property type="protein sequence ID" value="MBB6481079.1"/>
    <property type="molecule type" value="Genomic_DNA"/>
</dbReference>
<proteinExistence type="predicted"/>
<dbReference type="GO" id="GO:0000976">
    <property type="term" value="F:transcription cis-regulatory region binding"/>
    <property type="evidence" value="ECO:0007669"/>
    <property type="project" value="TreeGrafter"/>
</dbReference>
<comment type="caution">
    <text evidence="5">The sequence shown here is derived from an EMBL/GenBank/DDBJ whole genome shotgun (WGS) entry which is preliminary data.</text>
</comment>
<dbReference type="InterPro" id="IPR000843">
    <property type="entry name" value="HTH_LacI"/>
</dbReference>
<feature type="domain" description="HTH lacI-type" evidence="4">
    <location>
        <begin position="3"/>
        <end position="57"/>
    </location>
</feature>
<evidence type="ECO:0000259" key="4">
    <source>
        <dbReference type="PROSITE" id="PS50932"/>
    </source>
</evidence>
<keyword evidence="2 5" id="KW-0238">DNA-binding</keyword>
<dbReference type="SMART" id="SM00354">
    <property type="entry name" value="HTH_LACI"/>
    <property type="match status" value="1"/>
</dbReference>
<protein>
    <submittedName>
        <fullName evidence="5">DNA-binding LacI/PurR family transcriptional regulator</fullName>
    </submittedName>
</protein>
<evidence type="ECO:0000256" key="1">
    <source>
        <dbReference type="ARBA" id="ARBA00023015"/>
    </source>
</evidence>
<dbReference type="Pfam" id="PF00356">
    <property type="entry name" value="LacI"/>
    <property type="match status" value="1"/>
</dbReference>
<dbReference type="PANTHER" id="PTHR30146">
    <property type="entry name" value="LACI-RELATED TRANSCRIPTIONAL REPRESSOR"/>
    <property type="match status" value="1"/>
</dbReference>
<dbReference type="Pfam" id="PF13377">
    <property type="entry name" value="Peripla_BP_3"/>
    <property type="match status" value="1"/>
</dbReference>
<dbReference type="GO" id="GO:0003700">
    <property type="term" value="F:DNA-binding transcription factor activity"/>
    <property type="evidence" value="ECO:0007669"/>
    <property type="project" value="TreeGrafter"/>
</dbReference>
<reference evidence="5 6" key="1">
    <citation type="submission" date="2020-08" db="EMBL/GenBank/DDBJ databases">
        <title>Genomic Encyclopedia of Type Strains, Phase IV (KMG-IV): sequencing the most valuable type-strain genomes for metagenomic binning, comparative biology and taxonomic classification.</title>
        <authorList>
            <person name="Goeker M."/>
        </authorList>
    </citation>
    <scope>NUCLEOTIDE SEQUENCE [LARGE SCALE GENOMIC DNA]</scope>
    <source>
        <strain evidence="5 6">DSM 2461</strain>
    </source>
</reference>
<dbReference type="PROSITE" id="PS00356">
    <property type="entry name" value="HTH_LACI_1"/>
    <property type="match status" value="1"/>
</dbReference>
<accession>A0A841RE10</accession>
<dbReference type="SUPFAM" id="SSF47413">
    <property type="entry name" value="lambda repressor-like DNA-binding domains"/>
    <property type="match status" value="1"/>
</dbReference>
<dbReference type="FunFam" id="1.10.260.40:FF:000002">
    <property type="entry name" value="HTH-type transcriptional repressor PurR"/>
    <property type="match status" value="1"/>
</dbReference>
<dbReference type="AlphaFoldDB" id="A0A841RE10"/>
<keyword evidence="1" id="KW-0805">Transcription regulation</keyword>
<evidence type="ECO:0000256" key="2">
    <source>
        <dbReference type="ARBA" id="ARBA00023125"/>
    </source>
</evidence>
<dbReference type="InterPro" id="IPR046335">
    <property type="entry name" value="LacI/GalR-like_sensor"/>
</dbReference>